<dbReference type="Proteomes" id="UP000293154">
    <property type="component" value="Chromosome"/>
</dbReference>
<protein>
    <submittedName>
        <fullName evidence="7">NfeD family protein</fullName>
    </submittedName>
</protein>
<reference evidence="7 8" key="1">
    <citation type="submission" date="2019-03" db="EMBL/GenBank/DDBJ databases">
        <title>Pragia sp. nov. isolated from the gut tract of Carduelis flavirostris.</title>
        <authorList>
            <person name="Ge Y."/>
        </authorList>
    </citation>
    <scope>NUCLEOTIDE SEQUENCE [LARGE SCALE GENOMIC DNA]</scope>
    <source>
        <strain evidence="7 8">CF-458</strain>
    </source>
</reference>
<keyword evidence="4 5" id="KW-0472">Membrane</keyword>
<evidence type="ECO:0000313" key="8">
    <source>
        <dbReference type="Proteomes" id="UP000293154"/>
    </source>
</evidence>
<dbReference type="AlphaFoldDB" id="A0A411WRA6"/>
<evidence type="ECO:0000313" key="7">
    <source>
        <dbReference type="EMBL" id="QBH98761.1"/>
    </source>
</evidence>
<dbReference type="EMBL" id="CP034752">
    <property type="protein sequence ID" value="QBH98761.1"/>
    <property type="molecule type" value="Genomic_DNA"/>
</dbReference>
<dbReference type="PANTHER" id="PTHR33507">
    <property type="entry name" value="INNER MEMBRANE PROTEIN YBBJ"/>
    <property type="match status" value="1"/>
</dbReference>
<dbReference type="GO" id="GO:0005886">
    <property type="term" value="C:plasma membrane"/>
    <property type="evidence" value="ECO:0007669"/>
    <property type="project" value="TreeGrafter"/>
</dbReference>
<evidence type="ECO:0000256" key="3">
    <source>
        <dbReference type="ARBA" id="ARBA00022989"/>
    </source>
</evidence>
<feature type="domain" description="NfeD-like C-terminal" evidence="6">
    <location>
        <begin position="92"/>
        <end position="145"/>
    </location>
</feature>
<dbReference type="InterPro" id="IPR012340">
    <property type="entry name" value="NA-bd_OB-fold"/>
</dbReference>
<keyword evidence="3 5" id="KW-1133">Transmembrane helix</keyword>
<dbReference type="KEGG" id="prag:EKN56_11245"/>
<evidence type="ECO:0000256" key="2">
    <source>
        <dbReference type="ARBA" id="ARBA00022692"/>
    </source>
</evidence>
<dbReference type="InterPro" id="IPR002810">
    <property type="entry name" value="NfeD-like_C"/>
</dbReference>
<organism evidence="7 8">
    <name type="scientific">Limnobaculum zhutongyuii</name>
    <dbReference type="NCBI Taxonomy" id="2498113"/>
    <lineage>
        <taxon>Bacteria</taxon>
        <taxon>Pseudomonadati</taxon>
        <taxon>Pseudomonadota</taxon>
        <taxon>Gammaproteobacteria</taxon>
        <taxon>Enterobacterales</taxon>
        <taxon>Budviciaceae</taxon>
        <taxon>Limnobaculum</taxon>
    </lineage>
</organism>
<dbReference type="OrthoDB" id="6402862at2"/>
<proteinExistence type="predicted"/>
<dbReference type="InterPro" id="IPR052165">
    <property type="entry name" value="Membrane_assoc_protease"/>
</dbReference>
<feature type="transmembrane region" description="Helical" evidence="5">
    <location>
        <begin position="54"/>
        <end position="75"/>
    </location>
</feature>
<sequence length="159" mass="18012">MIQDMAAYPYRFWLIFGGLLLAAELLGTYGYLLWSGVSAIIIGAVTWVVPMDWSWQWVNFAVLTMVTAIIWWYWLKTRTVSDKQNLNQPDKLLIGKKMVLSSPIVNGAGRINLADGSWPIRCSEDLPEGTEIRIVAVESITLIVEAIRDEHRNQTSNDI</sequence>
<evidence type="ECO:0000256" key="5">
    <source>
        <dbReference type="SAM" id="Phobius"/>
    </source>
</evidence>
<dbReference type="Pfam" id="PF01957">
    <property type="entry name" value="NfeD"/>
    <property type="match status" value="1"/>
</dbReference>
<dbReference type="PANTHER" id="PTHR33507:SF3">
    <property type="entry name" value="INNER MEMBRANE PROTEIN YBBJ"/>
    <property type="match status" value="1"/>
</dbReference>
<keyword evidence="8" id="KW-1185">Reference proteome</keyword>
<feature type="transmembrane region" description="Helical" evidence="5">
    <location>
        <begin position="12"/>
        <end position="34"/>
    </location>
</feature>
<evidence type="ECO:0000259" key="6">
    <source>
        <dbReference type="Pfam" id="PF01957"/>
    </source>
</evidence>
<comment type="subcellular location">
    <subcellularLocation>
        <location evidence="1">Membrane</location>
        <topology evidence="1">Multi-pass membrane protein</topology>
    </subcellularLocation>
</comment>
<accession>A0A411WRA6</accession>
<gene>
    <name evidence="7" type="ORF">EKN56_11245</name>
</gene>
<dbReference type="Gene3D" id="2.40.50.140">
    <property type="entry name" value="Nucleic acid-binding proteins"/>
    <property type="match status" value="1"/>
</dbReference>
<name>A0A411WRA6_9GAMM</name>
<evidence type="ECO:0000256" key="1">
    <source>
        <dbReference type="ARBA" id="ARBA00004141"/>
    </source>
</evidence>
<dbReference type="RefSeq" id="WP_130593682.1">
    <property type="nucleotide sequence ID" value="NZ_CP034752.1"/>
</dbReference>
<keyword evidence="2 5" id="KW-0812">Transmembrane</keyword>
<evidence type="ECO:0000256" key="4">
    <source>
        <dbReference type="ARBA" id="ARBA00023136"/>
    </source>
</evidence>